<keyword evidence="2" id="KW-1185">Reference proteome</keyword>
<proteinExistence type="predicted"/>
<protein>
    <submittedName>
        <fullName evidence="1">Uncharacterized protein</fullName>
    </submittedName>
</protein>
<dbReference type="EMBL" id="LANJ01000011">
    <property type="protein sequence ID" value="KKC39531.1"/>
    <property type="molecule type" value="Genomic_DNA"/>
</dbReference>
<name>A0A0F5QFN1_9HYPH</name>
<dbReference type="STRING" id="1293439.WH87_04890"/>
<reference evidence="1 2" key="1">
    <citation type="submission" date="2015-03" db="EMBL/GenBank/DDBJ databases">
        <authorList>
            <person name="Lepp D."/>
            <person name="Hassan Y.I."/>
            <person name="Li X.-Z."/>
            <person name="Zhou T."/>
        </authorList>
    </citation>
    <scope>NUCLEOTIDE SEQUENCE [LARGE SCALE GENOMIC DNA]</scope>
    <source>
        <strain evidence="1 2">E84</strain>
    </source>
</reference>
<gene>
    <name evidence="1" type="ORF">WH87_04890</name>
</gene>
<dbReference type="AlphaFoldDB" id="A0A0F5QFN1"/>
<dbReference type="Proteomes" id="UP000033411">
    <property type="component" value="Unassembled WGS sequence"/>
</dbReference>
<organism evidence="1 2">
    <name type="scientific">Devosia epidermidihirudinis</name>
    <dbReference type="NCBI Taxonomy" id="1293439"/>
    <lineage>
        <taxon>Bacteria</taxon>
        <taxon>Pseudomonadati</taxon>
        <taxon>Pseudomonadota</taxon>
        <taxon>Alphaproteobacteria</taxon>
        <taxon>Hyphomicrobiales</taxon>
        <taxon>Devosiaceae</taxon>
        <taxon>Devosia</taxon>
    </lineage>
</organism>
<sequence>MSPICNEYGVYQACAACEAGRRSAKAAGHRDWALGVCFDHAGISWERWLSKQPMEMQLAIGGLVPDQLDLFGAAA</sequence>
<comment type="caution">
    <text evidence="1">The sequence shown here is derived from an EMBL/GenBank/DDBJ whole genome shotgun (WGS) entry which is preliminary data.</text>
</comment>
<dbReference type="PATRIC" id="fig|1293439.3.peg.541"/>
<accession>A0A0F5QFN1</accession>
<evidence type="ECO:0000313" key="1">
    <source>
        <dbReference type="EMBL" id="KKC39531.1"/>
    </source>
</evidence>
<evidence type="ECO:0000313" key="2">
    <source>
        <dbReference type="Proteomes" id="UP000033411"/>
    </source>
</evidence>